<evidence type="ECO:0000313" key="8">
    <source>
        <dbReference type="Proteomes" id="UP000199006"/>
    </source>
</evidence>
<evidence type="ECO:0000313" key="7">
    <source>
        <dbReference type="EMBL" id="SFL46267.1"/>
    </source>
</evidence>
<evidence type="ECO:0000256" key="3">
    <source>
        <dbReference type="ARBA" id="ARBA00022692"/>
    </source>
</evidence>
<feature type="transmembrane region" description="Helical" evidence="6">
    <location>
        <begin position="193"/>
        <end position="210"/>
    </location>
</feature>
<evidence type="ECO:0000256" key="1">
    <source>
        <dbReference type="ARBA" id="ARBA00004141"/>
    </source>
</evidence>
<feature type="transmembrane region" description="Helical" evidence="6">
    <location>
        <begin position="231"/>
        <end position="251"/>
    </location>
</feature>
<sequence>MADQQKIISYQELALFFLPLAIMPIIIGISHNAVNASLARLPYPEITIAVYAVAKGITNIIKSPVHMARQTVTALVNDQQSFRLVSTFLFGLGFFIFSLISILSYTNLGKLILSDLIGLKTAREISFAYQALRIMAFIPLVESFRNIFQGLTISLKKTKLITPGVTIRIICIAFILIWVTANPIISGIKAASLVWLLGITIESIFIFFALRHSYGNYKSVIADLSNNNYRISFIAILKFFIPIAIMAFLVPFVQPIVQAGIIRNSFSTVNLAAYGVSWTLVMIFVGSLDMLHQCTLVYSEDLNAFNWQIILKFSLIVGGLASLIFLIISLTPVGDFILIKLIAVNPQISILVKKIILAFVFFPIIRAFREIFWGIMMRRQQTAIIAVAKTVGLVFIVVSFIILTINTNLNAAIIAALAITIGETADAVTISWHIKQNKILKIIYAENKFNLERQGKDEAK</sequence>
<dbReference type="GO" id="GO:0035435">
    <property type="term" value="P:phosphate ion transmembrane transport"/>
    <property type="evidence" value="ECO:0007669"/>
    <property type="project" value="InterPro"/>
</dbReference>
<feature type="transmembrane region" description="Helical" evidence="6">
    <location>
        <begin position="309"/>
        <end position="330"/>
    </location>
</feature>
<feature type="transmembrane region" description="Helical" evidence="6">
    <location>
        <begin position="43"/>
        <end position="61"/>
    </location>
</feature>
<keyword evidence="3 6" id="KW-0812">Transmembrane</keyword>
<dbReference type="STRING" id="29563.SAMN02983006_01212"/>
<gene>
    <name evidence="7" type="ORF">SAMN02983006_01212</name>
</gene>
<keyword evidence="5 6" id="KW-0472">Membrane</keyword>
<feature type="transmembrane region" description="Helical" evidence="6">
    <location>
        <begin position="160"/>
        <end position="181"/>
    </location>
</feature>
<evidence type="ECO:0000256" key="2">
    <source>
        <dbReference type="ARBA" id="ARBA00022448"/>
    </source>
</evidence>
<feature type="transmembrane region" description="Helical" evidence="6">
    <location>
        <begin position="125"/>
        <end position="148"/>
    </location>
</feature>
<dbReference type="OrthoDB" id="2768901at2"/>
<dbReference type="Proteomes" id="UP000199006">
    <property type="component" value="Unassembled WGS sequence"/>
</dbReference>
<comment type="subcellular location">
    <subcellularLocation>
        <location evidence="1">Membrane</location>
        <topology evidence="1">Multi-pass membrane protein</topology>
    </subcellularLocation>
</comment>
<keyword evidence="2" id="KW-0813">Transport</keyword>
<evidence type="ECO:0000256" key="4">
    <source>
        <dbReference type="ARBA" id="ARBA00022989"/>
    </source>
</evidence>
<protein>
    <submittedName>
        <fullName evidence="7">Progressive ankylosis protein (ANKH)</fullName>
    </submittedName>
</protein>
<evidence type="ECO:0000256" key="6">
    <source>
        <dbReference type="SAM" id="Phobius"/>
    </source>
</evidence>
<feature type="transmembrane region" description="Helical" evidence="6">
    <location>
        <begin position="82"/>
        <end position="105"/>
    </location>
</feature>
<dbReference type="GO" id="GO:0005886">
    <property type="term" value="C:plasma membrane"/>
    <property type="evidence" value="ECO:0007669"/>
    <property type="project" value="TreeGrafter"/>
</dbReference>
<dbReference type="Pfam" id="PF07260">
    <property type="entry name" value="ANKH"/>
    <property type="match status" value="1"/>
</dbReference>
<feature type="transmembrane region" description="Helical" evidence="6">
    <location>
        <begin position="411"/>
        <end position="434"/>
    </location>
</feature>
<feature type="transmembrane region" description="Helical" evidence="6">
    <location>
        <begin position="383"/>
        <end position="405"/>
    </location>
</feature>
<dbReference type="GO" id="GO:0030504">
    <property type="term" value="F:inorganic diphosphate transmembrane transporter activity"/>
    <property type="evidence" value="ECO:0007669"/>
    <property type="project" value="TreeGrafter"/>
</dbReference>
<dbReference type="EMBL" id="FOTI01000013">
    <property type="protein sequence ID" value="SFL46267.1"/>
    <property type="molecule type" value="Genomic_DNA"/>
</dbReference>
<organism evidence="7 8">
    <name type="scientific">Halanaerobium salsuginis</name>
    <dbReference type="NCBI Taxonomy" id="29563"/>
    <lineage>
        <taxon>Bacteria</taxon>
        <taxon>Bacillati</taxon>
        <taxon>Bacillota</taxon>
        <taxon>Clostridia</taxon>
        <taxon>Halanaerobiales</taxon>
        <taxon>Halanaerobiaceae</taxon>
        <taxon>Halanaerobium</taxon>
    </lineage>
</organism>
<dbReference type="PANTHER" id="PTHR28384:SF1">
    <property type="entry name" value="PROGRESSIVE ANKYLOSIS PROTEIN HOMOLOG"/>
    <property type="match status" value="1"/>
</dbReference>
<feature type="transmembrane region" description="Helical" evidence="6">
    <location>
        <begin position="12"/>
        <end position="31"/>
    </location>
</feature>
<feature type="transmembrane region" description="Helical" evidence="6">
    <location>
        <begin position="336"/>
        <end position="362"/>
    </location>
</feature>
<dbReference type="GO" id="GO:0005315">
    <property type="term" value="F:phosphate transmembrane transporter activity"/>
    <property type="evidence" value="ECO:0007669"/>
    <property type="project" value="InterPro"/>
</dbReference>
<dbReference type="PANTHER" id="PTHR28384">
    <property type="entry name" value="PROGRESSIVE ANKYLOSIS PROTEIN HOMOLOG"/>
    <property type="match status" value="1"/>
</dbReference>
<name>A0A1I4HWY6_9FIRM</name>
<keyword evidence="8" id="KW-1185">Reference proteome</keyword>
<evidence type="ECO:0000256" key="5">
    <source>
        <dbReference type="ARBA" id="ARBA00023136"/>
    </source>
</evidence>
<feature type="transmembrane region" description="Helical" evidence="6">
    <location>
        <begin position="271"/>
        <end position="288"/>
    </location>
</feature>
<dbReference type="AlphaFoldDB" id="A0A1I4HWY6"/>
<dbReference type="RefSeq" id="WP_089861030.1">
    <property type="nucleotide sequence ID" value="NZ_FOTI01000013.1"/>
</dbReference>
<reference evidence="7 8" key="1">
    <citation type="submission" date="2016-10" db="EMBL/GenBank/DDBJ databases">
        <authorList>
            <person name="de Groot N.N."/>
        </authorList>
    </citation>
    <scope>NUCLEOTIDE SEQUENCE [LARGE SCALE GENOMIC DNA]</scope>
    <source>
        <strain evidence="7 8">ATCC 51327</strain>
    </source>
</reference>
<dbReference type="InterPro" id="IPR009887">
    <property type="entry name" value="ANKH"/>
</dbReference>
<proteinExistence type="predicted"/>
<accession>A0A1I4HWY6</accession>
<keyword evidence="4 6" id="KW-1133">Transmembrane helix</keyword>